<evidence type="ECO:0000256" key="1">
    <source>
        <dbReference type="SAM" id="SignalP"/>
    </source>
</evidence>
<dbReference type="AlphaFoldDB" id="A0A0N5A661"/>
<dbReference type="Proteomes" id="UP000038045">
    <property type="component" value="Unplaced"/>
</dbReference>
<accession>A0A0N5A661</accession>
<evidence type="ECO:0000313" key="3">
    <source>
        <dbReference type="WBParaSite" id="PTRK_0001739800.1"/>
    </source>
</evidence>
<organism evidence="2 3">
    <name type="scientific">Parastrongyloides trichosuri</name>
    <name type="common">Possum-specific nematode worm</name>
    <dbReference type="NCBI Taxonomy" id="131310"/>
    <lineage>
        <taxon>Eukaryota</taxon>
        <taxon>Metazoa</taxon>
        <taxon>Ecdysozoa</taxon>
        <taxon>Nematoda</taxon>
        <taxon>Chromadorea</taxon>
        <taxon>Rhabditida</taxon>
        <taxon>Tylenchina</taxon>
        <taxon>Panagrolaimomorpha</taxon>
        <taxon>Strongyloidoidea</taxon>
        <taxon>Strongyloididae</taxon>
        <taxon>Parastrongyloides</taxon>
    </lineage>
</organism>
<keyword evidence="2" id="KW-1185">Reference proteome</keyword>
<evidence type="ECO:0000313" key="2">
    <source>
        <dbReference type="Proteomes" id="UP000038045"/>
    </source>
</evidence>
<dbReference type="WBParaSite" id="PTRK_0001739800.1">
    <property type="protein sequence ID" value="PTRK_0001739800.1"/>
    <property type="gene ID" value="PTRK_0001739800"/>
</dbReference>
<protein>
    <submittedName>
        <fullName evidence="3">INVERT_DEFENSINS domain-containing protein</fullName>
    </submittedName>
</protein>
<proteinExistence type="predicted"/>
<feature type="signal peptide" evidence="1">
    <location>
        <begin position="1"/>
        <end position="20"/>
    </location>
</feature>
<sequence length="158" mass="19293">MKLVTILSILFFFFVIESEGQPKDCNIVHCRMYCYKYGGKIGVCIRKDLRMYCKCVEKKDSIDKTSYDDTKYKSSFYNFDSDSPILNNYPSSMKRYYDRGHDYPRWDYKYPSYNPYNDFADYILNNYQSRSNDYRRGDYGYPRLGYYGYPRKRYYYND</sequence>
<name>A0A0N5A661_PARTI</name>
<reference evidence="3" key="1">
    <citation type="submission" date="2017-02" db="UniProtKB">
        <authorList>
            <consortium name="WormBaseParasite"/>
        </authorList>
    </citation>
    <scope>IDENTIFICATION</scope>
</reference>
<keyword evidence="1" id="KW-0732">Signal</keyword>
<feature type="chain" id="PRO_5005892720" evidence="1">
    <location>
        <begin position="21"/>
        <end position="158"/>
    </location>
</feature>